<dbReference type="EMBL" id="QBKQ01000001">
    <property type="protein sequence ID" value="PTX45093.1"/>
    <property type="molecule type" value="Genomic_DNA"/>
</dbReference>
<dbReference type="AlphaFoldDB" id="A0A2T6AMP6"/>
<name>A0A2T6AMP6_9FLAO</name>
<dbReference type="Proteomes" id="UP000244174">
    <property type="component" value="Unassembled WGS sequence"/>
</dbReference>
<gene>
    <name evidence="1" type="ORF">C8P64_1083</name>
</gene>
<sequence>MLFVLLGLLMTSCSPEDDGPNIEYGLAPITDSEFPAYFEAGKNYDIKLTYKLPSSCHNFVGFDGGREDINSQEFFIYALTTRNLDRTDCDTEDAELTNFSTIRNFMISENVSEDEVFIFNLWIENDAEGNPVYETIEIPVGETDLEPAS</sequence>
<comment type="caution">
    <text evidence="1">The sequence shown here is derived from an EMBL/GenBank/DDBJ whole genome shotgun (WGS) entry which is preliminary data.</text>
</comment>
<evidence type="ECO:0000313" key="1">
    <source>
        <dbReference type="EMBL" id="PTX45093.1"/>
    </source>
</evidence>
<proteinExistence type="predicted"/>
<reference evidence="1 2" key="1">
    <citation type="submission" date="2018-04" db="EMBL/GenBank/DDBJ databases">
        <title>Genomic Encyclopedia of Archaeal and Bacterial Type Strains, Phase II (KMG-II): from individual species to whole genera.</title>
        <authorList>
            <person name="Goeker M."/>
        </authorList>
    </citation>
    <scope>NUCLEOTIDE SEQUENCE [LARGE SCALE GENOMIC DNA]</scope>
    <source>
        <strain evidence="1 2">DSM 23082</strain>
    </source>
</reference>
<organism evidence="1 2">
    <name type="scientific">Christiangramia gaetbulicola</name>
    <dbReference type="NCBI Taxonomy" id="703340"/>
    <lineage>
        <taxon>Bacteria</taxon>
        <taxon>Pseudomonadati</taxon>
        <taxon>Bacteroidota</taxon>
        <taxon>Flavobacteriia</taxon>
        <taxon>Flavobacteriales</taxon>
        <taxon>Flavobacteriaceae</taxon>
        <taxon>Christiangramia</taxon>
    </lineage>
</organism>
<evidence type="ECO:0000313" key="2">
    <source>
        <dbReference type="Proteomes" id="UP000244174"/>
    </source>
</evidence>
<protein>
    <submittedName>
        <fullName evidence="1">Uncharacterized protein</fullName>
    </submittedName>
</protein>
<accession>A0A2T6AMP6</accession>
<keyword evidence="2" id="KW-1185">Reference proteome</keyword>